<dbReference type="EMBL" id="MGHU01000048">
    <property type="protein sequence ID" value="OGM76598.1"/>
    <property type="molecule type" value="Genomic_DNA"/>
</dbReference>
<evidence type="ECO:0000313" key="1">
    <source>
        <dbReference type="EMBL" id="OGM76598.1"/>
    </source>
</evidence>
<sequence length="326" mass="35561">MSVEYPQFFENTDPSPLDDFNGLNEVERAMVRTQVAGQKVLPHVLGLGRCGFALIDHGQTSTNPTNPILWAVIGGLGAAGLEFLDGRETSRAKSAAEMAGNFVFGAITGAGFAELKNDIDGNIWADNRYNTVLEWCQFATPAMLALIVGTKEWVKDFARERMLNAASAVGQATVKPIKAIKESSNRSKDHDQAWEVKKLAKAALRGDFGAAQSLQDIGIERVIDKHGRVISSTLTKLINDNPDNVISSFDKNMKEKKVETDDPIKKIHDLAGNALAGNLAAANELYDEGFNIADPSGNVDMIKLRNLYQAKDGKAMDKLANRWNSR</sequence>
<protein>
    <submittedName>
        <fullName evidence="1">Uncharacterized protein</fullName>
    </submittedName>
</protein>
<comment type="caution">
    <text evidence="1">The sequence shown here is derived from an EMBL/GenBank/DDBJ whole genome shotgun (WGS) entry which is preliminary data.</text>
</comment>
<evidence type="ECO:0000313" key="2">
    <source>
        <dbReference type="Proteomes" id="UP000179241"/>
    </source>
</evidence>
<dbReference type="AlphaFoldDB" id="A0A1F8CLI1"/>
<gene>
    <name evidence="1" type="ORF">A2188_03250</name>
</gene>
<reference evidence="1 2" key="1">
    <citation type="journal article" date="2016" name="Nat. Commun.">
        <title>Thousands of microbial genomes shed light on interconnected biogeochemical processes in an aquifer system.</title>
        <authorList>
            <person name="Anantharaman K."/>
            <person name="Brown C.T."/>
            <person name="Hug L.A."/>
            <person name="Sharon I."/>
            <person name="Castelle C.J."/>
            <person name="Probst A.J."/>
            <person name="Thomas B.C."/>
            <person name="Singh A."/>
            <person name="Wilkins M.J."/>
            <person name="Karaoz U."/>
            <person name="Brodie E.L."/>
            <person name="Williams K.H."/>
            <person name="Hubbard S.S."/>
            <person name="Banfield J.F."/>
        </authorList>
    </citation>
    <scope>NUCLEOTIDE SEQUENCE [LARGE SCALE GENOMIC DNA]</scope>
</reference>
<name>A0A1F8CLI1_9BACT</name>
<dbReference type="Proteomes" id="UP000179241">
    <property type="component" value="Unassembled WGS sequence"/>
</dbReference>
<organism evidence="1 2">
    <name type="scientific">Candidatus Woesebacteria bacterium RIFOXYA1_FULL_43_9</name>
    <dbReference type="NCBI Taxonomy" id="1802534"/>
    <lineage>
        <taxon>Bacteria</taxon>
        <taxon>Candidatus Woeseibacteriota</taxon>
    </lineage>
</organism>
<accession>A0A1F8CLI1</accession>
<proteinExistence type="predicted"/>